<evidence type="ECO:0000313" key="3">
    <source>
        <dbReference type="Proteomes" id="UP000664288"/>
    </source>
</evidence>
<evidence type="ECO:0000313" key="2">
    <source>
        <dbReference type="EMBL" id="MBO0906403.1"/>
    </source>
</evidence>
<dbReference type="EMBL" id="JAFMPY010000042">
    <property type="protein sequence ID" value="MBO0906403.1"/>
    <property type="molecule type" value="Genomic_DNA"/>
</dbReference>
<comment type="caution">
    <text evidence="2">The sequence shown here is derived from an EMBL/GenBank/DDBJ whole genome shotgun (WGS) entry which is preliminary data.</text>
</comment>
<organism evidence="2 3">
    <name type="scientific">Jiella sonneratiae</name>
    <dbReference type="NCBI Taxonomy" id="2816856"/>
    <lineage>
        <taxon>Bacteria</taxon>
        <taxon>Pseudomonadati</taxon>
        <taxon>Pseudomonadota</taxon>
        <taxon>Alphaproteobacteria</taxon>
        <taxon>Hyphomicrobiales</taxon>
        <taxon>Aurantimonadaceae</taxon>
        <taxon>Jiella</taxon>
    </lineage>
</organism>
<protein>
    <submittedName>
        <fullName evidence="2">Uncharacterized protein</fullName>
    </submittedName>
</protein>
<dbReference type="Proteomes" id="UP000664288">
    <property type="component" value="Unassembled WGS sequence"/>
</dbReference>
<feature type="non-terminal residue" evidence="2">
    <location>
        <position position="1"/>
    </location>
</feature>
<evidence type="ECO:0000256" key="1">
    <source>
        <dbReference type="SAM" id="MobiDB-lite"/>
    </source>
</evidence>
<gene>
    <name evidence="2" type="ORF">J1C47_22360</name>
</gene>
<accession>A0ABS3J9Q2</accession>
<reference evidence="2 3" key="1">
    <citation type="submission" date="2021-03" db="EMBL/GenBank/DDBJ databases">
        <title>Whole genome sequence of Jiella sp. MQZ13P-4.</title>
        <authorList>
            <person name="Tuo L."/>
        </authorList>
    </citation>
    <scope>NUCLEOTIDE SEQUENCE [LARGE SCALE GENOMIC DNA]</scope>
    <source>
        <strain evidence="2 3">MQZ13P-4</strain>
    </source>
</reference>
<proteinExistence type="predicted"/>
<sequence>PRARSRKTLPRTRPTTPNRRGAYKLYMVAQASQADLITRIWYYASNDEEKSKSLPVFSSICTVEDHDLPKLYCFTIAGRLNSAVDQAASRTSHPMSSFEGREQSPT</sequence>
<feature type="region of interest" description="Disordered" evidence="1">
    <location>
        <begin position="85"/>
        <end position="106"/>
    </location>
</feature>
<name>A0ABS3J9Q2_9HYPH</name>
<keyword evidence="3" id="KW-1185">Reference proteome</keyword>
<dbReference type="RefSeq" id="WP_207353035.1">
    <property type="nucleotide sequence ID" value="NZ_JAFMPY010000042.1"/>
</dbReference>